<evidence type="ECO:0000256" key="5">
    <source>
        <dbReference type="ARBA" id="ARBA00023136"/>
    </source>
</evidence>
<keyword evidence="3 6" id="KW-0812">Transmembrane</keyword>
<evidence type="ECO:0000256" key="2">
    <source>
        <dbReference type="ARBA" id="ARBA00022448"/>
    </source>
</evidence>
<dbReference type="PANTHER" id="PTHR42718:SF9">
    <property type="entry name" value="MAJOR FACILITATOR SUPERFAMILY MULTIDRUG TRANSPORTER MFSC"/>
    <property type="match status" value="1"/>
</dbReference>
<dbReference type="RefSeq" id="WP_010696459.1">
    <property type="nucleotide sequence ID" value="NZ_CP061007.1"/>
</dbReference>
<dbReference type="Proteomes" id="UP000233786">
    <property type="component" value="Unassembled WGS sequence"/>
</dbReference>
<dbReference type="PANTHER" id="PTHR42718">
    <property type="entry name" value="MAJOR FACILITATOR SUPERFAMILY MULTIDRUG TRANSPORTER MFSC"/>
    <property type="match status" value="1"/>
</dbReference>
<evidence type="ECO:0000259" key="7">
    <source>
        <dbReference type="PROSITE" id="PS50850"/>
    </source>
</evidence>
<feature type="transmembrane region" description="Helical" evidence="6">
    <location>
        <begin position="165"/>
        <end position="184"/>
    </location>
</feature>
<comment type="caution">
    <text evidence="8">The sequence shown here is derived from an EMBL/GenBank/DDBJ whole genome shotgun (WGS) entry which is preliminary data.</text>
</comment>
<dbReference type="PROSITE" id="PS50850">
    <property type="entry name" value="MFS"/>
    <property type="match status" value="1"/>
</dbReference>
<feature type="transmembrane region" description="Helical" evidence="6">
    <location>
        <begin position="317"/>
        <end position="334"/>
    </location>
</feature>
<feature type="transmembrane region" description="Helical" evidence="6">
    <location>
        <begin position="12"/>
        <end position="34"/>
    </location>
</feature>
<dbReference type="OrthoDB" id="3282774at2"/>
<dbReference type="Gene3D" id="1.20.1250.20">
    <property type="entry name" value="MFS general substrate transporter like domains"/>
    <property type="match status" value="1"/>
</dbReference>
<feature type="transmembrane region" description="Helical" evidence="6">
    <location>
        <begin position="112"/>
        <end position="130"/>
    </location>
</feature>
<feature type="domain" description="Major facilitator superfamily (MFS) profile" evidence="7">
    <location>
        <begin position="12"/>
        <end position="528"/>
    </location>
</feature>
<proteinExistence type="predicted"/>
<feature type="transmembrane region" description="Helical" evidence="6">
    <location>
        <begin position="377"/>
        <end position="397"/>
    </location>
</feature>
<reference evidence="8" key="1">
    <citation type="submission" date="2017-12" db="EMBL/GenBank/DDBJ databases">
        <title>Sequencing the genomes of 1000 Actinobacteria strains.</title>
        <authorList>
            <person name="Klenk H.-P."/>
        </authorList>
    </citation>
    <scope>NUCLEOTIDE SEQUENCE [LARGE SCALE GENOMIC DNA]</scope>
    <source>
        <strain evidence="8">DSM 44228</strain>
    </source>
</reference>
<feature type="transmembrane region" description="Helical" evidence="6">
    <location>
        <begin position="137"/>
        <end position="159"/>
    </location>
</feature>
<feature type="transmembrane region" description="Helical" evidence="6">
    <location>
        <begin position="78"/>
        <end position="106"/>
    </location>
</feature>
<feature type="transmembrane region" description="Helical" evidence="6">
    <location>
        <begin position="237"/>
        <end position="257"/>
    </location>
</feature>
<feature type="transmembrane region" description="Helical" evidence="6">
    <location>
        <begin position="284"/>
        <end position="305"/>
    </location>
</feature>
<dbReference type="GO" id="GO:0022857">
    <property type="term" value="F:transmembrane transporter activity"/>
    <property type="evidence" value="ECO:0007669"/>
    <property type="project" value="InterPro"/>
</dbReference>
<name>A0A2N3XZ91_SACSN</name>
<evidence type="ECO:0000313" key="9">
    <source>
        <dbReference type="Proteomes" id="UP000233786"/>
    </source>
</evidence>
<feature type="transmembrane region" description="Helical" evidence="6">
    <location>
        <begin position="504"/>
        <end position="523"/>
    </location>
</feature>
<keyword evidence="5 6" id="KW-0472">Membrane</keyword>
<evidence type="ECO:0000313" key="8">
    <source>
        <dbReference type="EMBL" id="PKW15997.1"/>
    </source>
</evidence>
<dbReference type="InterPro" id="IPR011701">
    <property type="entry name" value="MFS"/>
</dbReference>
<evidence type="ECO:0000256" key="3">
    <source>
        <dbReference type="ARBA" id="ARBA00022692"/>
    </source>
</evidence>
<accession>A0A2N3XZ91</accession>
<gene>
    <name evidence="8" type="ORF">A8926_3781</name>
</gene>
<feature type="transmembrane region" description="Helical" evidence="6">
    <location>
        <begin position="418"/>
        <end position="440"/>
    </location>
</feature>
<keyword evidence="2" id="KW-0813">Transport</keyword>
<organism evidence="8 9">
    <name type="scientific">Saccharopolyspora spinosa</name>
    <dbReference type="NCBI Taxonomy" id="60894"/>
    <lineage>
        <taxon>Bacteria</taxon>
        <taxon>Bacillati</taxon>
        <taxon>Actinomycetota</taxon>
        <taxon>Actinomycetes</taxon>
        <taxon>Pseudonocardiales</taxon>
        <taxon>Pseudonocardiaceae</taxon>
        <taxon>Saccharopolyspora</taxon>
    </lineage>
</organism>
<comment type="subcellular location">
    <subcellularLocation>
        <location evidence="1">Cell membrane</location>
        <topology evidence="1">Multi-pass membrane protein</topology>
    </subcellularLocation>
</comment>
<evidence type="ECO:0000256" key="1">
    <source>
        <dbReference type="ARBA" id="ARBA00004651"/>
    </source>
</evidence>
<feature type="transmembrane region" description="Helical" evidence="6">
    <location>
        <begin position="46"/>
        <end position="66"/>
    </location>
</feature>
<keyword evidence="4 6" id="KW-1133">Transmembrane helix</keyword>
<dbReference type="AlphaFoldDB" id="A0A2N3XZ91"/>
<dbReference type="InterPro" id="IPR020846">
    <property type="entry name" value="MFS_dom"/>
</dbReference>
<dbReference type="CDD" id="cd17321">
    <property type="entry name" value="MFS_MMR_MDR_like"/>
    <property type="match status" value="1"/>
</dbReference>
<dbReference type="SUPFAM" id="SSF103473">
    <property type="entry name" value="MFS general substrate transporter"/>
    <property type="match status" value="1"/>
</dbReference>
<evidence type="ECO:0000256" key="6">
    <source>
        <dbReference type="SAM" id="Phobius"/>
    </source>
</evidence>
<protein>
    <submittedName>
        <fullName evidence="8">MFS transporter</fullName>
    </submittedName>
</protein>
<dbReference type="GO" id="GO:0005886">
    <property type="term" value="C:plasma membrane"/>
    <property type="evidence" value="ECO:0007669"/>
    <property type="project" value="UniProtKB-SubCell"/>
</dbReference>
<dbReference type="InterPro" id="IPR036259">
    <property type="entry name" value="MFS_trans_sf"/>
</dbReference>
<dbReference type="PRINTS" id="PR01036">
    <property type="entry name" value="TCRTETB"/>
</dbReference>
<sequence>MQVRRGTSGGTVLGTLAVGQFLMTLDTSVMNVSIATVAEDVGTTVSGIQTAITLYALVMAMFMITGGKIGTLIGRRRAFTAGCVIYGCGSLTTSLAPGLGVLILGWSLLEGLGAVLIMPAIVALVAANFPQAQRPRAYGLVASAGAIAVAVGPLIGGLVTTYFSWRWVFAGEVVIVIVILLLARRVEDAPPHRRQVLDLVGTALSAAGLGLVVYAVLRSSSWGWVAPKPDTPALLGISATIWLILAGGLVFWVFLAWERRRVTHGLEPLVDPAMLRNRQLRGGLAIFFFQFLLQAGLFFIVPLFLSVSLGLTALQTGVRLLPLSITLLIAAVGIPKAWPDASPRRVVQWGLFALFGGLVALLAALELGAGPEITTVPMLLAGLGIGSLASQLGSVTVSAVPDERTGEVGGLQNTSTNLGVSVGTALAGSVLIAALTMSFLQGIGQNPSVPPQVTSQATVELVSGVPFLSDADLEQALATTGLPSSTVSAIVAENAAARVQALRAADAVLAVIAGISLFFTRLIPNKQPARS</sequence>
<evidence type="ECO:0000256" key="4">
    <source>
        <dbReference type="ARBA" id="ARBA00022989"/>
    </source>
</evidence>
<feature type="transmembrane region" description="Helical" evidence="6">
    <location>
        <begin position="346"/>
        <end position="365"/>
    </location>
</feature>
<dbReference type="EMBL" id="PJNB01000001">
    <property type="protein sequence ID" value="PKW15997.1"/>
    <property type="molecule type" value="Genomic_DNA"/>
</dbReference>
<feature type="transmembrane region" description="Helical" evidence="6">
    <location>
        <begin position="196"/>
        <end position="217"/>
    </location>
</feature>
<dbReference type="STRING" id="994479.GCA_000194155_03433"/>
<keyword evidence="9" id="KW-1185">Reference proteome</keyword>
<dbReference type="Pfam" id="PF07690">
    <property type="entry name" value="MFS_1"/>
    <property type="match status" value="1"/>
</dbReference>
<dbReference type="Gene3D" id="1.20.1720.10">
    <property type="entry name" value="Multidrug resistance protein D"/>
    <property type="match status" value="1"/>
</dbReference>